<organism evidence="2 3">
    <name type="scientific">Plasmopara halstedii</name>
    <name type="common">Downy mildew of sunflower</name>
    <dbReference type="NCBI Taxonomy" id="4781"/>
    <lineage>
        <taxon>Eukaryota</taxon>
        <taxon>Sar</taxon>
        <taxon>Stramenopiles</taxon>
        <taxon>Oomycota</taxon>
        <taxon>Peronosporomycetes</taxon>
        <taxon>Peronosporales</taxon>
        <taxon>Peronosporaceae</taxon>
        <taxon>Plasmopara</taxon>
    </lineage>
</organism>
<dbReference type="AlphaFoldDB" id="A0A0P1ALW0"/>
<name>A0A0P1ALW0_PLAHL</name>
<dbReference type="Proteomes" id="UP000054928">
    <property type="component" value="Unassembled WGS sequence"/>
</dbReference>
<proteinExistence type="predicted"/>
<evidence type="ECO:0000313" key="2">
    <source>
        <dbReference type="EMBL" id="CEG42320.1"/>
    </source>
</evidence>
<evidence type="ECO:0000313" key="3">
    <source>
        <dbReference type="Proteomes" id="UP000054928"/>
    </source>
</evidence>
<accession>A0A0P1ALW0</accession>
<sequence>MPVTSGVTTRRRFTASLTLVVYPDVDPSPALASHQAIRHAGMSFTCTDREVGTNKERLPDEVFDGLGLPKKTGVHHTGSRCSKELREEGKSAQQSKEAPSGLNADDTTSILPAFDDQTPVTVLPWPTTLGRTGRRGSCGGSATPSYSQENSSLISTINFYEWLTGGLDGSISPDQNVILWDKAIEPPQSLTSFVALTEVSEAVLMGPSTEAMLINSPLRSSAKSLTNIGNFNPNW</sequence>
<feature type="compositionally biased region" description="Low complexity" evidence="1">
    <location>
        <begin position="118"/>
        <end position="131"/>
    </location>
</feature>
<feature type="region of interest" description="Disordered" evidence="1">
    <location>
        <begin position="64"/>
        <end position="145"/>
    </location>
</feature>
<protein>
    <submittedName>
        <fullName evidence="2">Uncharacterized protein</fullName>
    </submittedName>
</protein>
<dbReference type="EMBL" id="CCYD01000610">
    <property type="protein sequence ID" value="CEG42320.1"/>
    <property type="molecule type" value="Genomic_DNA"/>
</dbReference>
<reference evidence="3" key="1">
    <citation type="submission" date="2014-09" db="EMBL/GenBank/DDBJ databases">
        <authorList>
            <person name="Sharma Rahul"/>
            <person name="Thines Marco"/>
        </authorList>
    </citation>
    <scope>NUCLEOTIDE SEQUENCE [LARGE SCALE GENOMIC DNA]</scope>
</reference>
<keyword evidence="3" id="KW-1185">Reference proteome</keyword>
<dbReference type="GeneID" id="36407657"/>
<feature type="compositionally biased region" description="Basic and acidic residues" evidence="1">
    <location>
        <begin position="81"/>
        <end position="90"/>
    </location>
</feature>
<dbReference type="RefSeq" id="XP_024578689.1">
    <property type="nucleotide sequence ID" value="XM_024728187.1"/>
</dbReference>
<evidence type="ECO:0000256" key="1">
    <source>
        <dbReference type="SAM" id="MobiDB-lite"/>
    </source>
</evidence>